<accession>Q8MVM9</accession>
<keyword evidence="4" id="KW-0675">Receptor</keyword>
<evidence type="ECO:0000256" key="2">
    <source>
        <dbReference type="PROSITE-ProRule" id="PRU00302"/>
    </source>
</evidence>
<dbReference type="SUPFAM" id="SSF57535">
    <property type="entry name" value="Complement control module/SCR domain"/>
    <property type="match status" value="2"/>
</dbReference>
<feature type="domain" description="Sushi" evidence="3">
    <location>
        <begin position="1"/>
        <end position="43"/>
    </location>
</feature>
<dbReference type="Pfam" id="PF00084">
    <property type="entry name" value="Sushi"/>
    <property type="match status" value="2"/>
</dbReference>
<organism evidence="4">
    <name type="scientific">Boltenia villosa</name>
    <name type="common">Spiny-headed tunicate</name>
    <name type="synonym">Cynthia villosa</name>
    <dbReference type="NCBI Taxonomy" id="63515"/>
    <lineage>
        <taxon>Eukaryota</taxon>
        <taxon>Metazoa</taxon>
        <taxon>Chordata</taxon>
        <taxon>Tunicata</taxon>
        <taxon>Ascidiacea</taxon>
        <taxon>Stolidobranchia</taxon>
        <taxon>Pyuridae</taxon>
        <taxon>Boltenia</taxon>
    </lineage>
</organism>
<evidence type="ECO:0000259" key="3">
    <source>
        <dbReference type="PROSITE" id="PS50923"/>
    </source>
</evidence>
<protein>
    <submittedName>
        <fullName evidence="4">Complement receptor-like protein 1</fullName>
    </submittedName>
</protein>
<dbReference type="EMBL" id="AF483032">
    <property type="protein sequence ID" value="AAM76112.1"/>
    <property type="molecule type" value="mRNA"/>
</dbReference>
<dbReference type="InterPro" id="IPR000436">
    <property type="entry name" value="Sushi_SCR_CCP_dom"/>
</dbReference>
<evidence type="ECO:0000256" key="1">
    <source>
        <dbReference type="ARBA" id="ARBA00023157"/>
    </source>
</evidence>
<feature type="disulfide bond" evidence="2">
    <location>
        <begin position="14"/>
        <end position="41"/>
    </location>
</feature>
<proteinExistence type="evidence at transcript level"/>
<reference evidence="4" key="1">
    <citation type="journal article" date="2002" name="Development">
        <title>A molecular analysis of ascidian metamorphosis reveals activation of an innate immune response.</title>
        <authorList>
            <person name="Davidson B."/>
            <person name="Swalla B.J."/>
        </authorList>
    </citation>
    <scope>NUCLEOTIDE SEQUENCE</scope>
</reference>
<dbReference type="Gene3D" id="2.10.70.10">
    <property type="entry name" value="Complement Module, domain 1"/>
    <property type="match status" value="1"/>
</dbReference>
<name>Q8MVM9_BOLVI</name>
<dbReference type="InterPro" id="IPR035976">
    <property type="entry name" value="Sushi/SCR/CCP_sf"/>
</dbReference>
<keyword evidence="1 2" id="KW-1015">Disulfide bond</keyword>
<gene>
    <name evidence="4" type="primary">ccp1</name>
</gene>
<dbReference type="AlphaFoldDB" id="Q8MVM9"/>
<evidence type="ECO:0000313" key="4">
    <source>
        <dbReference type="EMBL" id="AAM76112.1"/>
    </source>
</evidence>
<sequence length="83" mass="9096">GNKYAVGDVITYGCDECYEMEGDVSGKCEPGEIFDKLVPVCKIRNCIGYPTIPMSGKIVSLRKRFDCGETIQYVCADGFTLKG</sequence>
<comment type="caution">
    <text evidence="2">Lacks conserved residue(s) required for the propagation of feature annotation.</text>
</comment>
<dbReference type="PROSITE" id="PS50923">
    <property type="entry name" value="SUSHI"/>
    <property type="match status" value="1"/>
</dbReference>
<feature type="non-terminal residue" evidence="4">
    <location>
        <position position="1"/>
    </location>
</feature>
<keyword evidence="2" id="KW-0768">Sushi</keyword>